<protein>
    <submittedName>
        <fullName evidence="1">Uncharacterized protein</fullName>
    </submittedName>
</protein>
<dbReference type="EMBL" id="MN738853">
    <property type="protein sequence ID" value="QHT28242.1"/>
    <property type="molecule type" value="Genomic_DNA"/>
</dbReference>
<reference evidence="1" key="1">
    <citation type="journal article" date="2020" name="Nature">
        <title>Giant virus diversity and host interactions through global metagenomics.</title>
        <authorList>
            <person name="Schulz F."/>
            <person name="Roux S."/>
            <person name="Paez-Espino D."/>
            <person name="Jungbluth S."/>
            <person name="Walsh D.A."/>
            <person name="Denef V.J."/>
            <person name="McMahon K.D."/>
            <person name="Konstantinidis K.T."/>
            <person name="Eloe-Fadrosh E.A."/>
            <person name="Kyrpides N.C."/>
            <person name="Woyke T."/>
        </authorList>
    </citation>
    <scope>NUCLEOTIDE SEQUENCE</scope>
    <source>
        <strain evidence="1">GVMAG-M-3300001348-25</strain>
    </source>
</reference>
<dbReference type="SUPFAM" id="SSF54060">
    <property type="entry name" value="His-Me finger endonucleases"/>
    <property type="match status" value="1"/>
</dbReference>
<proteinExistence type="predicted"/>
<sequence>MAEQQQNELQRIVEILQKNPQFIDILLIPLSKLDNQICDIKGVICHKGKPPGQHECSRCRNMLDNSNFTYYSNRVDKNNYLMRSNALCSDCSKIMNDERKSTLKKAEINGEIKEKPAPGSKCPDCNRNWGTKENPRNWHRDHDAINNVFRGWLCGDCNMAKHDHRFGIS</sequence>
<dbReference type="AlphaFoldDB" id="A0A6C0EHH7"/>
<dbReference type="InterPro" id="IPR038563">
    <property type="entry name" value="Endonuclease_7_sf"/>
</dbReference>
<dbReference type="InterPro" id="IPR044925">
    <property type="entry name" value="His-Me_finger_sf"/>
</dbReference>
<evidence type="ECO:0000313" key="1">
    <source>
        <dbReference type="EMBL" id="QHT28242.1"/>
    </source>
</evidence>
<dbReference type="Gene3D" id="3.40.1800.10">
    <property type="entry name" value="His-Me finger endonucleases"/>
    <property type="match status" value="1"/>
</dbReference>
<organism evidence="1">
    <name type="scientific">viral metagenome</name>
    <dbReference type="NCBI Taxonomy" id="1070528"/>
    <lineage>
        <taxon>unclassified sequences</taxon>
        <taxon>metagenomes</taxon>
        <taxon>organismal metagenomes</taxon>
    </lineage>
</organism>
<accession>A0A6C0EHH7</accession>
<name>A0A6C0EHH7_9ZZZZ</name>